<feature type="chain" id="PRO_5002099665" description="DUF8173 domain-containing protein" evidence="2">
    <location>
        <begin position="24"/>
        <end position="362"/>
    </location>
</feature>
<protein>
    <recommendedName>
        <fullName evidence="3">DUF8173 domain-containing protein</fullName>
    </recommendedName>
</protein>
<reference evidence="4 5" key="1">
    <citation type="submission" date="2014-12" db="EMBL/GenBank/DDBJ databases">
        <title>Draft genome sequence of Terrisporobacter sp. 08-306576, isolated from the blood culture of a bacteremia patient.</title>
        <authorList>
            <person name="Lund L.C."/>
            <person name="Sydenham T.V."/>
            <person name="Hogh S.V."/>
            <person name="Skov M.N."/>
            <person name="Kemp M."/>
            <person name="Justesen U.S."/>
        </authorList>
    </citation>
    <scope>NUCLEOTIDE SEQUENCE [LARGE SCALE GENOMIC DNA]</scope>
    <source>
        <strain evidence="4 5">08-306576</strain>
    </source>
</reference>
<feature type="transmembrane region" description="Helical" evidence="1">
    <location>
        <begin position="309"/>
        <end position="325"/>
    </location>
</feature>
<dbReference type="Pfam" id="PF26514">
    <property type="entry name" value="DUF8173"/>
    <property type="match status" value="1"/>
</dbReference>
<dbReference type="InterPro" id="IPR058486">
    <property type="entry name" value="DUF8173"/>
</dbReference>
<feature type="signal peptide" evidence="2">
    <location>
        <begin position="1"/>
        <end position="23"/>
    </location>
</feature>
<sequence length="362" mass="39565">MKKKGVFILTLLMLVLVTVNVFADNIDSASNYFALDEDINISKEVLGDIYSAGKSLSVKDNVDGDVIALGEKIDITSDELKGNIRCGAQTLNINSKNVKNITSFGQNINIGEKTTAKAVYISAENINFKGSCKGFYATGNTIIINGKIDGDVNVTCDELIIADNGEITGNIKVYSSKEPIVNSNVTMDDIQYTKIENSTNENELKALVGFGTIISIVTSLVLGIVLYSLFKKFFISSDDLLVKQPLPIVFGGMASFILVPIVSLLLFITVIALPLGILSLIMYFIVVYLSPVIMGIVLGRLMLKKKNPYLQLLVGILIVRLLSLLPMIGGFVWVVSGMITQGLIVYTFYQSIKYKENRIEVN</sequence>
<proteinExistence type="predicted"/>
<evidence type="ECO:0000313" key="5">
    <source>
        <dbReference type="Proteomes" id="UP000031189"/>
    </source>
</evidence>
<feature type="transmembrane region" description="Helical" evidence="1">
    <location>
        <begin position="248"/>
        <end position="271"/>
    </location>
</feature>
<evidence type="ECO:0000256" key="2">
    <source>
        <dbReference type="SAM" id="SignalP"/>
    </source>
</evidence>
<dbReference type="RefSeq" id="WP_039680880.1">
    <property type="nucleotide sequence ID" value="NZ_JWHR01000123.1"/>
</dbReference>
<feature type="transmembrane region" description="Helical" evidence="1">
    <location>
        <begin position="277"/>
        <end position="297"/>
    </location>
</feature>
<organism evidence="4 5">
    <name type="scientific">Terrisporobacter othiniensis</name>
    <dbReference type="NCBI Taxonomy" id="1577792"/>
    <lineage>
        <taxon>Bacteria</taxon>
        <taxon>Bacillati</taxon>
        <taxon>Bacillota</taxon>
        <taxon>Clostridia</taxon>
        <taxon>Peptostreptococcales</taxon>
        <taxon>Peptostreptococcaceae</taxon>
        <taxon>Terrisporobacter</taxon>
    </lineage>
</organism>
<evidence type="ECO:0000259" key="3">
    <source>
        <dbReference type="Pfam" id="PF26514"/>
    </source>
</evidence>
<keyword evidence="1" id="KW-1133">Transmembrane helix</keyword>
<dbReference type="STRING" id="1577792.QX51_15870"/>
<keyword evidence="1" id="KW-0812">Transmembrane</keyword>
<dbReference type="AlphaFoldDB" id="A0A0B3VTC4"/>
<dbReference type="Proteomes" id="UP000031189">
    <property type="component" value="Unassembled WGS sequence"/>
</dbReference>
<accession>A0A0B3VTC4</accession>
<evidence type="ECO:0000313" key="4">
    <source>
        <dbReference type="EMBL" id="KHS56068.1"/>
    </source>
</evidence>
<comment type="caution">
    <text evidence="4">The sequence shown here is derived from an EMBL/GenBank/DDBJ whole genome shotgun (WGS) entry which is preliminary data.</text>
</comment>
<keyword evidence="5" id="KW-1185">Reference proteome</keyword>
<evidence type="ECO:0000256" key="1">
    <source>
        <dbReference type="SAM" id="Phobius"/>
    </source>
</evidence>
<dbReference type="EMBL" id="JWHR01000123">
    <property type="protein sequence ID" value="KHS56068.1"/>
    <property type="molecule type" value="Genomic_DNA"/>
</dbReference>
<keyword evidence="1" id="KW-0472">Membrane</keyword>
<name>A0A0B3VTC4_9FIRM</name>
<keyword evidence="2" id="KW-0732">Signal</keyword>
<gene>
    <name evidence="4" type="ORF">QX51_15870</name>
</gene>
<feature type="transmembrane region" description="Helical" evidence="1">
    <location>
        <begin position="206"/>
        <end position="227"/>
    </location>
</feature>
<dbReference type="OrthoDB" id="1751454at2"/>
<feature type="domain" description="DUF8173" evidence="3">
    <location>
        <begin position="199"/>
        <end position="349"/>
    </location>
</feature>